<reference evidence="3 4" key="1">
    <citation type="journal article" date="2010" name="J. Bacteriol.">
        <title>Genome sequence of Fulvimarina pelagi HTCC2506T, a Mn(II)-oxidizing alphaproteobacterium possessing an aerobic anoxygenic photosynthetic gene cluster and Xanthorhodopsin.</title>
        <authorList>
            <person name="Kang I."/>
            <person name="Oh H.M."/>
            <person name="Lim S.I."/>
            <person name="Ferriera S."/>
            <person name="Giovannoni S.J."/>
            <person name="Cho J.C."/>
        </authorList>
    </citation>
    <scope>NUCLEOTIDE SEQUENCE [LARGE SCALE GENOMIC DNA]</scope>
    <source>
        <strain evidence="3 4">HTCC2506</strain>
    </source>
</reference>
<dbReference type="STRING" id="217511.GCA_001463845_03357"/>
<dbReference type="SMART" id="SM00245">
    <property type="entry name" value="TSPc"/>
    <property type="match status" value="1"/>
</dbReference>
<evidence type="ECO:0000313" key="3">
    <source>
        <dbReference type="EMBL" id="EAU41998.1"/>
    </source>
</evidence>
<dbReference type="eggNOG" id="COG0793">
    <property type="taxonomic scope" value="Bacteria"/>
</dbReference>
<dbReference type="HOGENOM" id="CLU_034080_1_0_5"/>
<gene>
    <name evidence="3" type="ORF">FP2506_16234</name>
</gene>
<accession>Q0G333</accession>
<proteinExistence type="predicted"/>
<dbReference type="PANTHER" id="PTHR11261:SF3">
    <property type="entry name" value="RETINOL-BINDING PROTEIN 3"/>
    <property type="match status" value="1"/>
</dbReference>
<dbReference type="AlphaFoldDB" id="Q0G333"/>
<dbReference type="GO" id="GO:0006508">
    <property type="term" value="P:proteolysis"/>
    <property type="evidence" value="ECO:0007669"/>
    <property type="project" value="InterPro"/>
</dbReference>
<dbReference type="Gene3D" id="3.30.750.44">
    <property type="match status" value="1"/>
</dbReference>
<dbReference type="InterPro" id="IPR005151">
    <property type="entry name" value="Tail-specific_protease"/>
</dbReference>
<dbReference type="SUPFAM" id="SSF52096">
    <property type="entry name" value="ClpP/crotonase"/>
    <property type="match status" value="1"/>
</dbReference>
<feature type="signal peptide" evidence="1">
    <location>
        <begin position="1"/>
        <end position="24"/>
    </location>
</feature>
<dbReference type="PANTHER" id="PTHR11261">
    <property type="entry name" value="INTERPHOTORECEPTOR RETINOID-BINDING PROTEIN"/>
    <property type="match status" value="1"/>
</dbReference>
<feature type="domain" description="Tail specific protease" evidence="2">
    <location>
        <begin position="246"/>
        <end position="440"/>
    </location>
</feature>
<evidence type="ECO:0000259" key="2">
    <source>
        <dbReference type="SMART" id="SM00245"/>
    </source>
</evidence>
<protein>
    <recommendedName>
        <fullName evidence="2">Tail specific protease domain-containing protein</fullName>
    </recommendedName>
</protein>
<keyword evidence="1" id="KW-0732">Signal</keyword>
<keyword evidence="4" id="KW-1185">Reference proteome</keyword>
<sequence length="465" mass="51512">MQHRCAGRFLLIGAAMVYGSLAHANLSEGDRATVFGTENGAEAVSFREVDSASLLSLEGVWRSRGYGWLWQISDGRIRIYDAVESYCVHRETYFGIPEDFSRSLGLHPGGAAFSISIGDETYRYRFDRIGALPAACGTEDRSGPEAIFETAVAIFTEHYPFFRERDVAWSETVEFLSSQVSPDLSEEGLFALLSRLLSQIDDGHIGLSAMVEGRERWFSPPFKLRQVSPEAIERSEQVGYWTTGIASELSDNLVRVSNGQIQYGTIEDTAYLYIGSTGRSLRRAVNGPLDEARALFRREGSKRLIIDLTDNTGGTDETARRFVARFARSPVVAYSKRAGDTVNDPLQAAWIEPADPPIFEGPVTVITNQETISAGEILLMGLRSLPNIDHIGMATRGSLSDILTKRLPNGWSLDLANEIYLDHEGRFYEGIGIPPDVEIPIYSKQNAPDDAKEAAKRLIDYLDSF</sequence>
<dbReference type="InterPro" id="IPR029045">
    <property type="entry name" value="ClpP/crotonase-like_dom_sf"/>
</dbReference>
<dbReference type="EMBL" id="AATP01000002">
    <property type="protein sequence ID" value="EAU41998.1"/>
    <property type="molecule type" value="Genomic_DNA"/>
</dbReference>
<dbReference type="GO" id="GO:0008236">
    <property type="term" value="F:serine-type peptidase activity"/>
    <property type="evidence" value="ECO:0007669"/>
    <property type="project" value="InterPro"/>
</dbReference>
<organism evidence="3 4">
    <name type="scientific">Fulvimarina pelagi HTCC2506</name>
    <dbReference type="NCBI Taxonomy" id="314231"/>
    <lineage>
        <taxon>Bacteria</taxon>
        <taxon>Pseudomonadati</taxon>
        <taxon>Pseudomonadota</taxon>
        <taxon>Alphaproteobacteria</taxon>
        <taxon>Hyphomicrobiales</taxon>
        <taxon>Aurantimonadaceae</taxon>
        <taxon>Fulvimarina</taxon>
    </lineage>
</organism>
<evidence type="ECO:0000256" key="1">
    <source>
        <dbReference type="SAM" id="SignalP"/>
    </source>
</evidence>
<comment type="caution">
    <text evidence="3">The sequence shown here is derived from an EMBL/GenBank/DDBJ whole genome shotgun (WGS) entry which is preliminary data.</text>
</comment>
<dbReference type="Gene3D" id="3.90.226.10">
    <property type="entry name" value="2-enoyl-CoA Hydratase, Chain A, domain 1"/>
    <property type="match status" value="1"/>
</dbReference>
<dbReference type="Pfam" id="PF03572">
    <property type="entry name" value="Peptidase_S41"/>
    <property type="match status" value="1"/>
</dbReference>
<dbReference type="Proteomes" id="UP000004310">
    <property type="component" value="Unassembled WGS sequence"/>
</dbReference>
<name>Q0G333_9HYPH</name>
<evidence type="ECO:0000313" key="4">
    <source>
        <dbReference type="Proteomes" id="UP000004310"/>
    </source>
</evidence>
<feature type="chain" id="PRO_5004172186" description="Tail specific protease domain-containing protein" evidence="1">
    <location>
        <begin position="25"/>
        <end position="465"/>
    </location>
</feature>
<dbReference type="CDD" id="cd07563">
    <property type="entry name" value="Peptidase_S41_IRBP"/>
    <property type="match status" value="1"/>
</dbReference>